<dbReference type="Proteomes" id="UP000054018">
    <property type="component" value="Unassembled WGS sequence"/>
</dbReference>
<organism evidence="1 2">
    <name type="scientific">Pisolithus microcarpus 441</name>
    <dbReference type="NCBI Taxonomy" id="765257"/>
    <lineage>
        <taxon>Eukaryota</taxon>
        <taxon>Fungi</taxon>
        <taxon>Dikarya</taxon>
        <taxon>Basidiomycota</taxon>
        <taxon>Agaricomycotina</taxon>
        <taxon>Agaricomycetes</taxon>
        <taxon>Agaricomycetidae</taxon>
        <taxon>Boletales</taxon>
        <taxon>Sclerodermatineae</taxon>
        <taxon>Pisolithaceae</taxon>
        <taxon>Pisolithus</taxon>
    </lineage>
</organism>
<dbReference type="EMBL" id="KN833700">
    <property type="protein sequence ID" value="KIK26805.1"/>
    <property type="molecule type" value="Genomic_DNA"/>
</dbReference>
<evidence type="ECO:0000313" key="1">
    <source>
        <dbReference type="EMBL" id="KIK26805.1"/>
    </source>
</evidence>
<evidence type="ECO:0000313" key="2">
    <source>
        <dbReference type="Proteomes" id="UP000054018"/>
    </source>
</evidence>
<name>A0A0C9YP02_9AGAM</name>
<dbReference type="HOGENOM" id="CLU_3015060_0_0_1"/>
<proteinExistence type="predicted"/>
<sequence length="56" mass="6269">MQINRIASHRIENDEDVLPVTAFAATVAELVRNARGRESDWVAMCPLPRPPTTVRP</sequence>
<dbReference type="AlphaFoldDB" id="A0A0C9YP02"/>
<keyword evidence="2" id="KW-1185">Reference proteome</keyword>
<accession>A0A0C9YP02</accession>
<reference evidence="2" key="2">
    <citation type="submission" date="2015-01" db="EMBL/GenBank/DDBJ databases">
        <title>Evolutionary Origins and Diversification of the Mycorrhizal Mutualists.</title>
        <authorList>
            <consortium name="DOE Joint Genome Institute"/>
            <consortium name="Mycorrhizal Genomics Consortium"/>
            <person name="Kohler A."/>
            <person name="Kuo A."/>
            <person name="Nagy L.G."/>
            <person name="Floudas D."/>
            <person name="Copeland A."/>
            <person name="Barry K.W."/>
            <person name="Cichocki N."/>
            <person name="Veneault-Fourrey C."/>
            <person name="LaButti K."/>
            <person name="Lindquist E.A."/>
            <person name="Lipzen A."/>
            <person name="Lundell T."/>
            <person name="Morin E."/>
            <person name="Murat C."/>
            <person name="Riley R."/>
            <person name="Ohm R."/>
            <person name="Sun H."/>
            <person name="Tunlid A."/>
            <person name="Henrissat B."/>
            <person name="Grigoriev I.V."/>
            <person name="Hibbett D.S."/>
            <person name="Martin F."/>
        </authorList>
    </citation>
    <scope>NUCLEOTIDE SEQUENCE [LARGE SCALE GENOMIC DNA]</scope>
    <source>
        <strain evidence="2">441</strain>
    </source>
</reference>
<protein>
    <submittedName>
        <fullName evidence="1">Uncharacterized protein</fullName>
    </submittedName>
</protein>
<reference evidence="1 2" key="1">
    <citation type="submission" date="2014-04" db="EMBL/GenBank/DDBJ databases">
        <authorList>
            <consortium name="DOE Joint Genome Institute"/>
            <person name="Kuo A."/>
            <person name="Kohler A."/>
            <person name="Costa M.D."/>
            <person name="Nagy L.G."/>
            <person name="Floudas D."/>
            <person name="Copeland A."/>
            <person name="Barry K.W."/>
            <person name="Cichocki N."/>
            <person name="Veneault-Fourrey C."/>
            <person name="LaButti K."/>
            <person name="Lindquist E.A."/>
            <person name="Lipzen A."/>
            <person name="Lundell T."/>
            <person name="Morin E."/>
            <person name="Murat C."/>
            <person name="Sun H."/>
            <person name="Tunlid A."/>
            <person name="Henrissat B."/>
            <person name="Grigoriev I.V."/>
            <person name="Hibbett D.S."/>
            <person name="Martin F."/>
            <person name="Nordberg H.P."/>
            <person name="Cantor M.N."/>
            <person name="Hua S.X."/>
        </authorList>
    </citation>
    <scope>NUCLEOTIDE SEQUENCE [LARGE SCALE GENOMIC DNA]</scope>
    <source>
        <strain evidence="1 2">441</strain>
    </source>
</reference>
<gene>
    <name evidence="1" type="ORF">PISMIDRAFT_675758</name>
</gene>